<dbReference type="InterPro" id="IPR003594">
    <property type="entry name" value="HATPase_dom"/>
</dbReference>
<evidence type="ECO:0000256" key="7">
    <source>
        <dbReference type="SAM" id="Phobius"/>
    </source>
</evidence>
<evidence type="ECO:0000256" key="1">
    <source>
        <dbReference type="ARBA" id="ARBA00000085"/>
    </source>
</evidence>
<evidence type="ECO:0000256" key="3">
    <source>
        <dbReference type="ARBA" id="ARBA00022553"/>
    </source>
</evidence>
<comment type="caution">
    <text evidence="9">The sequence shown here is derived from an EMBL/GenBank/DDBJ whole genome shotgun (WGS) entry which is preliminary data.</text>
</comment>
<dbReference type="InterPro" id="IPR005467">
    <property type="entry name" value="His_kinase_dom"/>
</dbReference>
<evidence type="ECO:0000256" key="2">
    <source>
        <dbReference type="ARBA" id="ARBA00012438"/>
    </source>
</evidence>
<dbReference type="EMBL" id="PDKJ01000001">
    <property type="protein sequence ID" value="RXJ70112.1"/>
    <property type="molecule type" value="Genomic_DNA"/>
</dbReference>
<gene>
    <name evidence="9" type="ORF">CRV08_00685</name>
</gene>
<dbReference type="GO" id="GO:0000155">
    <property type="term" value="F:phosphorelay sensor kinase activity"/>
    <property type="evidence" value="ECO:0007669"/>
    <property type="project" value="InterPro"/>
</dbReference>
<keyword evidence="4" id="KW-0808">Transferase</keyword>
<dbReference type="PROSITE" id="PS50109">
    <property type="entry name" value="HIS_KIN"/>
    <property type="match status" value="1"/>
</dbReference>
<dbReference type="SMART" id="SM00387">
    <property type="entry name" value="HATPase_c"/>
    <property type="match status" value="1"/>
</dbReference>
<reference evidence="9 10" key="1">
    <citation type="submission" date="2017-10" db="EMBL/GenBank/DDBJ databases">
        <title>Genomics of the genus Arcobacter.</title>
        <authorList>
            <person name="Perez-Cataluna A."/>
            <person name="Figueras M.J."/>
        </authorList>
    </citation>
    <scope>NUCLEOTIDE SEQUENCE [LARGE SCALE GENOMIC DNA]</scope>
    <source>
        <strain evidence="9 10">CECT 8993</strain>
    </source>
</reference>
<evidence type="ECO:0000313" key="9">
    <source>
        <dbReference type="EMBL" id="RXJ70112.1"/>
    </source>
</evidence>
<dbReference type="EC" id="2.7.13.3" evidence="2"/>
<proteinExistence type="predicted"/>
<dbReference type="GO" id="GO:0016036">
    <property type="term" value="P:cellular response to phosphate starvation"/>
    <property type="evidence" value="ECO:0007669"/>
    <property type="project" value="TreeGrafter"/>
</dbReference>
<feature type="transmembrane region" description="Helical" evidence="7">
    <location>
        <begin position="42"/>
        <end position="60"/>
    </location>
</feature>
<organism evidence="9 10">
    <name type="scientific">Halarcobacter ebronensis</name>
    <dbReference type="NCBI Taxonomy" id="1462615"/>
    <lineage>
        <taxon>Bacteria</taxon>
        <taxon>Pseudomonadati</taxon>
        <taxon>Campylobacterota</taxon>
        <taxon>Epsilonproteobacteria</taxon>
        <taxon>Campylobacterales</taxon>
        <taxon>Arcobacteraceae</taxon>
        <taxon>Halarcobacter</taxon>
    </lineage>
</organism>
<dbReference type="CDD" id="cd00075">
    <property type="entry name" value="HATPase"/>
    <property type="match status" value="1"/>
</dbReference>
<comment type="catalytic activity">
    <reaction evidence="1">
        <text>ATP + protein L-histidine = ADP + protein N-phospho-L-histidine.</text>
        <dbReference type="EC" id="2.7.13.3"/>
    </reaction>
</comment>
<dbReference type="CDD" id="cd00082">
    <property type="entry name" value="HisKA"/>
    <property type="match status" value="1"/>
</dbReference>
<keyword evidence="5 9" id="KW-0418">Kinase</keyword>
<dbReference type="InterPro" id="IPR050351">
    <property type="entry name" value="BphY/WalK/GraS-like"/>
</dbReference>
<dbReference type="PANTHER" id="PTHR45453">
    <property type="entry name" value="PHOSPHATE REGULON SENSOR PROTEIN PHOR"/>
    <property type="match status" value="1"/>
</dbReference>
<keyword evidence="7" id="KW-0812">Transmembrane</keyword>
<dbReference type="SUPFAM" id="SSF55874">
    <property type="entry name" value="ATPase domain of HSP90 chaperone/DNA topoisomerase II/histidine kinase"/>
    <property type="match status" value="1"/>
</dbReference>
<dbReference type="Pfam" id="PF02518">
    <property type="entry name" value="HATPase_c"/>
    <property type="match status" value="1"/>
</dbReference>
<dbReference type="PANTHER" id="PTHR45453:SF1">
    <property type="entry name" value="PHOSPHATE REGULON SENSOR PROTEIN PHOR"/>
    <property type="match status" value="1"/>
</dbReference>
<evidence type="ECO:0000256" key="4">
    <source>
        <dbReference type="ARBA" id="ARBA00022679"/>
    </source>
</evidence>
<keyword evidence="7" id="KW-1133">Transmembrane helix</keyword>
<dbReference type="GO" id="GO:0004721">
    <property type="term" value="F:phosphoprotein phosphatase activity"/>
    <property type="evidence" value="ECO:0007669"/>
    <property type="project" value="TreeGrafter"/>
</dbReference>
<dbReference type="Proteomes" id="UP000290172">
    <property type="component" value="Unassembled WGS sequence"/>
</dbReference>
<dbReference type="Gene3D" id="3.30.565.10">
    <property type="entry name" value="Histidine kinase-like ATPase, C-terminal domain"/>
    <property type="match status" value="1"/>
</dbReference>
<name>A0A4Q0YHK2_9BACT</name>
<protein>
    <recommendedName>
        <fullName evidence="2">histidine kinase</fullName>
        <ecNumber evidence="2">2.7.13.3</ecNumber>
    </recommendedName>
</protein>
<dbReference type="SUPFAM" id="SSF47384">
    <property type="entry name" value="Homodimeric domain of signal transducing histidine kinase"/>
    <property type="match status" value="1"/>
</dbReference>
<dbReference type="InterPro" id="IPR003661">
    <property type="entry name" value="HisK_dim/P_dom"/>
</dbReference>
<keyword evidence="3" id="KW-0597">Phosphoprotein</keyword>
<keyword evidence="6" id="KW-0902">Two-component regulatory system</keyword>
<sequence>MSYNKKTNFLITNSIIVLFVLLLSLFVNYYLTSLLGFNRETYLVITLSVLIFGLILYLLLSKSIFEPIFKSDENLQKTVKETLHELNIPISTIKLNTQMLEKKISDEKALTRLNRIKLASNELLKLYEDMEYHIKKEIDRVDIINFSLKEVVEYSLDKFADLKNNIKIEVDIQDVTLNSDKNGFQKMLDNLISNALKYNLKENGLIKIVYKNKNLTIFNKGKEIDTKNLFMIFDKFFQEDKTKEGFGLGLFMVKEFCDKNKIAIKIEPTKDGNYFILSLKNIIDDK</sequence>
<dbReference type="InterPro" id="IPR036890">
    <property type="entry name" value="HATPase_C_sf"/>
</dbReference>
<evidence type="ECO:0000256" key="6">
    <source>
        <dbReference type="ARBA" id="ARBA00023012"/>
    </source>
</evidence>
<keyword evidence="7" id="KW-0472">Membrane</keyword>
<dbReference type="RefSeq" id="WP_128978035.1">
    <property type="nucleotide sequence ID" value="NZ_PDKJ01000001.1"/>
</dbReference>
<feature type="transmembrane region" description="Helical" evidence="7">
    <location>
        <begin position="9"/>
        <end position="30"/>
    </location>
</feature>
<evidence type="ECO:0000256" key="5">
    <source>
        <dbReference type="ARBA" id="ARBA00022777"/>
    </source>
</evidence>
<dbReference type="GO" id="GO:0005886">
    <property type="term" value="C:plasma membrane"/>
    <property type="evidence" value="ECO:0007669"/>
    <property type="project" value="TreeGrafter"/>
</dbReference>
<dbReference type="InterPro" id="IPR036097">
    <property type="entry name" value="HisK_dim/P_sf"/>
</dbReference>
<accession>A0A4Q0YHK2</accession>
<evidence type="ECO:0000313" key="10">
    <source>
        <dbReference type="Proteomes" id="UP000290172"/>
    </source>
</evidence>
<evidence type="ECO:0000259" key="8">
    <source>
        <dbReference type="PROSITE" id="PS50109"/>
    </source>
</evidence>
<dbReference type="AlphaFoldDB" id="A0A4Q0YHK2"/>
<feature type="domain" description="Histidine kinase" evidence="8">
    <location>
        <begin position="81"/>
        <end position="283"/>
    </location>
</feature>